<dbReference type="EMBL" id="JAOCZP010000003">
    <property type="protein sequence ID" value="MCT7375474.1"/>
    <property type="molecule type" value="Genomic_DNA"/>
</dbReference>
<evidence type="ECO:0000313" key="4">
    <source>
        <dbReference type="EMBL" id="MCT7375474.1"/>
    </source>
</evidence>
<evidence type="ECO:0000256" key="1">
    <source>
        <dbReference type="SAM" id="Phobius"/>
    </source>
</evidence>
<dbReference type="RefSeq" id="WP_260902511.1">
    <property type="nucleotide sequence ID" value="NZ_JAOCZP010000003.1"/>
</dbReference>
<dbReference type="SUPFAM" id="SSF47090">
    <property type="entry name" value="PGBD-like"/>
    <property type="match status" value="1"/>
</dbReference>
<comment type="caution">
    <text evidence="4">The sequence shown here is derived from an EMBL/GenBank/DDBJ whole genome shotgun (WGS) entry which is preliminary data.</text>
</comment>
<dbReference type="Proteomes" id="UP001320831">
    <property type="component" value="Unassembled WGS sequence"/>
</dbReference>
<proteinExistence type="predicted"/>
<keyword evidence="5" id="KW-1185">Reference proteome</keyword>
<reference evidence="4 5" key="1">
    <citation type="submission" date="2022-09" db="EMBL/GenBank/DDBJ databases">
        <title>Chelativorans salina sp. nov., a novel slightly halophilic bacterium isolated from a saline lake sediment enrichment.</title>
        <authorList>
            <person name="Gao L."/>
            <person name="Fang B.-Z."/>
            <person name="Li W.-J."/>
        </authorList>
    </citation>
    <scope>NUCLEOTIDE SEQUENCE [LARGE SCALE GENOMIC DNA]</scope>
    <source>
        <strain evidence="4 5">EGI FJ00035</strain>
    </source>
</reference>
<feature type="transmembrane region" description="Helical" evidence="1">
    <location>
        <begin position="325"/>
        <end position="346"/>
    </location>
</feature>
<feature type="domain" description="N-acetylmuramidase" evidence="3">
    <location>
        <begin position="20"/>
        <end position="192"/>
    </location>
</feature>
<evidence type="ECO:0000259" key="2">
    <source>
        <dbReference type="Pfam" id="PF01471"/>
    </source>
</evidence>
<keyword evidence="1" id="KW-1133">Transmembrane helix</keyword>
<organism evidence="4 5">
    <name type="scientific">Chelativorans salis</name>
    <dbReference type="NCBI Taxonomy" id="2978478"/>
    <lineage>
        <taxon>Bacteria</taxon>
        <taxon>Pseudomonadati</taxon>
        <taxon>Pseudomonadota</taxon>
        <taxon>Alphaproteobacteria</taxon>
        <taxon>Hyphomicrobiales</taxon>
        <taxon>Phyllobacteriaceae</taxon>
        <taxon>Chelativorans</taxon>
    </lineage>
</organism>
<dbReference type="InterPro" id="IPR024408">
    <property type="entry name" value="Muramidase"/>
</dbReference>
<sequence length="361" mass="38990">MFDEATVRAVERIAARTKTEPAAWLAVAEVESAGRVFAVVGGKHEPLIRFEGHYFDRRLTGEKRDRARREGLAHPNAGAVKNPAGQAARWRLLARAMEIDAEAALESTSWGLGQVMGAHWQWLGFKTVKGLVGLARKDAAGQIELMARYVEKAGLVDELQRKDFSAFARGYNGPGFAKHGYHTKMARAYERLSGAKPVSAATGMLRMGSKGARVLELQVLLRRAGHAVEVDGDYGPATKDAVMAFQRAGGLAVDGVAGPETMRALQAFRKAPDERPGEPRVTEVPEVRDAAKGLGPVAIVMSIRDQIAELGYSLFGIEIETAQTVANGLLAVSGLIGAGLAVYGLYGWWRSRQTEEGDVRV</sequence>
<accession>A0ABT2LM58</accession>
<name>A0ABT2LM58_9HYPH</name>
<gene>
    <name evidence="4" type="ORF">N5A92_10575</name>
</gene>
<dbReference type="InterPro" id="IPR002477">
    <property type="entry name" value="Peptidoglycan-bd-like"/>
</dbReference>
<evidence type="ECO:0000313" key="5">
    <source>
        <dbReference type="Proteomes" id="UP001320831"/>
    </source>
</evidence>
<evidence type="ECO:0000259" key="3">
    <source>
        <dbReference type="Pfam" id="PF11860"/>
    </source>
</evidence>
<protein>
    <submittedName>
        <fullName evidence="4">N-acetylmuramidase domain-containing protein</fullName>
    </submittedName>
</protein>
<keyword evidence="1" id="KW-0812">Transmembrane</keyword>
<dbReference type="SUPFAM" id="SSF53955">
    <property type="entry name" value="Lysozyme-like"/>
    <property type="match status" value="1"/>
</dbReference>
<dbReference type="Pfam" id="PF01471">
    <property type="entry name" value="PG_binding_1"/>
    <property type="match status" value="1"/>
</dbReference>
<dbReference type="InterPro" id="IPR036366">
    <property type="entry name" value="PGBDSf"/>
</dbReference>
<dbReference type="InterPro" id="IPR036365">
    <property type="entry name" value="PGBD-like_sf"/>
</dbReference>
<keyword evidence="1" id="KW-0472">Membrane</keyword>
<feature type="domain" description="Peptidoglycan binding-like" evidence="2">
    <location>
        <begin position="211"/>
        <end position="265"/>
    </location>
</feature>
<dbReference type="Pfam" id="PF11860">
    <property type="entry name" value="Muramidase"/>
    <property type="match status" value="1"/>
</dbReference>
<dbReference type="Gene3D" id="1.10.101.10">
    <property type="entry name" value="PGBD-like superfamily/PGBD"/>
    <property type="match status" value="1"/>
</dbReference>
<dbReference type="InterPro" id="IPR023346">
    <property type="entry name" value="Lysozyme-like_dom_sf"/>
</dbReference>